<feature type="region of interest" description="Disordered" evidence="1">
    <location>
        <begin position="25"/>
        <end position="46"/>
    </location>
</feature>
<accession>A0A6A5U1F5</accession>
<evidence type="ECO:0000313" key="3">
    <source>
        <dbReference type="Proteomes" id="UP000800035"/>
    </source>
</evidence>
<sequence length="381" mass="43289">MLRKAKSSNRIGEVEPLGQRLDALQFSRSKASSSETTSRVPVPSALDDLDFSPNPLELPSQSECIAHLKLLHAFAKLRHEVGNQSGLFGIRLPGEEGMKNDMDMPEDLPPEYSLSDTGTGHNQNVRSTPCNEALAMNDLADRVREKSWTVFVTKAVDRFEKWWSKLASKSTEFPYAIRTVDFVPSGSKVENVTGLRIWPERFVEVGEGLTESMSEGLPPLDILMVWHAYMLNPRTYLEDCMRMNKHMPWRTLFPWKLIHDSIDSDTLEYDRPEEAKNAFAMGTSINWNWRDDLRLKMLTCPRCGVYIEVPYTRPPHRSSTEAMEAFLDDTGYAGRAFVEQCPCCQLHITHESLRVGKFISDVDDLWLKKTPLEPSSTTTVS</sequence>
<evidence type="ECO:0000256" key="1">
    <source>
        <dbReference type="SAM" id="MobiDB-lite"/>
    </source>
</evidence>
<dbReference type="EMBL" id="ML976987">
    <property type="protein sequence ID" value="KAF1958454.1"/>
    <property type="molecule type" value="Genomic_DNA"/>
</dbReference>
<gene>
    <name evidence="2" type="ORF">CC80DRAFT_30895</name>
</gene>
<dbReference type="Proteomes" id="UP000800035">
    <property type="component" value="Unassembled WGS sequence"/>
</dbReference>
<reference evidence="2" key="1">
    <citation type="journal article" date="2020" name="Stud. Mycol.">
        <title>101 Dothideomycetes genomes: a test case for predicting lifestyles and emergence of pathogens.</title>
        <authorList>
            <person name="Haridas S."/>
            <person name="Albert R."/>
            <person name="Binder M."/>
            <person name="Bloem J."/>
            <person name="Labutti K."/>
            <person name="Salamov A."/>
            <person name="Andreopoulos B."/>
            <person name="Baker S."/>
            <person name="Barry K."/>
            <person name="Bills G."/>
            <person name="Bluhm B."/>
            <person name="Cannon C."/>
            <person name="Castanera R."/>
            <person name="Culley D."/>
            <person name="Daum C."/>
            <person name="Ezra D."/>
            <person name="Gonzalez J."/>
            <person name="Henrissat B."/>
            <person name="Kuo A."/>
            <person name="Liang C."/>
            <person name="Lipzen A."/>
            <person name="Lutzoni F."/>
            <person name="Magnuson J."/>
            <person name="Mondo S."/>
            <person name="Nolan M."/>
            <person name="Ohm R."/>
            <person name="Pangilinan J."/>
            <person name="Park H.-J."/>
            <person name="Ramirez L."/>
            <person name="Alfaro M."/>
            <person name="Sun H."/>
            <person name="Tritt A."/>
            <person name="Yoshinaga Y."/>
            <person name="Zwiers L.-H."/>
            <person name="Turgeon B."/>
            <person name="Goodwin S."/>
            <person name="Spatafora J."/>
            <person name="Crous P."/>
            <person name="Grigoriev I."/>
        </authorList>
    </citation>
    <scope>NUCLEOTIDE SEQUENCE</scope>
    <source>
        <strain evidence="2">CBS 675.92</strain>
    </source>
</reference>
<name>A0A6A5U1F5_9PLEO</name>
<dbReference type="OrthoDB" id="2684236at2759"/>
<proteinExistence type="predicted"/>
<organism evidence="2 3">
    <name type="scientific">Byssothecium circinans</name>
    <dbReference type="NCBI Taxonomy" id="147558"/>
    <lineage>
        <taxon>Eukaryota</taxon>
        <taxon>Fungi</taxon>
        <taxon>Dikarya</taxon>
        <taxon>Ascomycota</taxon>
        <taxon>Pezizomycotina</taxon>
        <taxon>Dothideomycetes</taxon>
        <taxon>Pleosporomycetidae</taxon>
        <taxon>Pleosporales</taxon>
        <taxon>Massarineae</taxon>
        <taxon>Massarinaceae</taxon>
        <taxon>Byssothecium</taxon>
    </lineage>
</organism>
<dbReference type="InterPro" id="IPR009836">
    <property type="entry name" value="GRDP-like"/>
</dbReference>
<feature type="compositionally biased region" description="Low complexity" evidence="1">
    <location>
        <begin position="27"/>
        <end position="39"/>
    </location>
</feature>
<dbReference type="PANTHER" id="PTHR34365">
    <property type="entry name" value="ENOLASE (DUF1399)"/>
    <property type="match status" value="1"/>
</dbReference>
<evidence type="ECO:0000313" key="2">
    <source>
        <dbReference type="EMBL" id="KAF1958454.1"/>
    </source>
</evidence>
<protein>
    <submittedName>
        <fullName evidence="2">Uncharacterized protein</fullName>
    </submittedName>
</protein>
<keyword evidence="3" id="KW-1185">Reference proteome</keyword>
<dbReference type="PANTHER" id="PTHR34365:SF7">
    <property type="entry name" value="GLYCINE-RICH DOMAIN-CONTAINING PROTEIN 1"/>
    <property type="match status" value="1"/>
</dbReference>
<dbReference type="AlphaFoldDB" id="A0A6A5U1F5"/>